<reference evidence="4 5" key="1">
    <citation type="submission" date="2019-04" db="EMBL/GenBank/DDBJ databases">
        <title>Niastella caeni sp. nov., isolated from activated sludge.</title>
        <authorList>
            <person name="Sheng M."/>
        </authorList>
    </citation>
    <scope>NUCLEOTIDE SEQUENCE [LARGE SCALE GENOMIC DNA]</scope>
    <source>
        <strain evidence="4 5">HX-2-15</strain>
    </source>
</reference>
<feature type="transmembrane region" description="Helical" evidence="1">
    <location>
        <begin position="84"/>
        <end position="109"/>
    </location>
</feature>
<dbReference type="Pfam" id="PF04773">
    <property type="entry name" value="FecR"/>
    <property type="match status" value="1"/>
</dbReference>
<sequence>MSIDQNTIPHLIYQHIQGELTENEQIVLNEWLTRPENREFFDNMTDSAYQNEALAKMHAHVMDLENGRELVNEKIKRNQKTKRLWTGVTIATIAASILIVLSFALYFWFNDEKGSGKTATIHENQDQLQTDIAPGSSKATLTLADGRQIVLDSMAPGQIAQQGGTDIINNADGQLVYNVTNRTNTGDDILYNTLKTENGQTYRVVLPDESQVWLNAASSINYPVSFSNKERRVKIRGEAFFEIKPLAQNQGEKVPFLVTVEDSAGNTSEEVEVLGTQFNINAYKDEKNITTTLLEGKVRIKNGKNVVLSEPGQQGVLWKATGDIDIAREVNIDKVVAWKKNYFYFDRDSLATVIKQIARWYDVYFVIDKRLSDKTFSGRIMRNMPLSKILEKVEMTSGVKFDIYEGKRSFTISPKP</sequence>
<dbReference type="EMBL" id="STFF01000003">
    <property type="protein sequence ID" value="THU39202.1"/>
    <property type="molecule type" value="Genomic_DNA"/>
</dbReference>
<comment type="caution">
    <text evidence="4">The sequence shown here is derived from an EMBL/GenBank/DDBJ whole genome shotgun (WGS) entry which is preliminary data.</text>
</comment>
<evidence type="ECO:0000259" key="3">
    <source>
        <dbReference type="Pfam" id="PF16344"/>
    </source>
</evidence>
<dbReference type="InterPro" id="IPR012373">
    <property type="entry name" value="Ferrdict_sens_TM"/>
</dbReference>
<dbReference type="PANTHER" id="PTHR30273:SF2">
    <property type="entry name" value="PROTEIN FECR"/>
    <property type="match status" value="1"/>
</dbReference>
<keyword evidence="1" id="KW-0812">Transmembrane</keyword>
<evidence type="ECO:0000313" key="4">
    <source>
        <dbReference type="EMBL" id="THU39202.1"/>
    </source>
</evidence>
<name>A0A4S8I0M1_9BACT</name>
<feature type="domain" description="FecR protein" evidence="2">
    <location>
        <begin position="193"/>
        <end position="299"/>
    </location>
</feature>
<dbReference type="InterPro" id="IPR032508">
    <property type="entry name" value="FecR_C"/>
</dbReference>
<evidence type="ECO:0000313" key="5">
    <source>
        <dbReference type="Proteomes" id="UP000306918"/>
    </source>
</evidence>
<protein>
    <submittedName>
        <fullName evidence="4">DUF4974 domain-containing protein</fullName>
    </submittedName>
</protein>
<dbReference type="AlphaFoldDB" id="A0A4S8I0M1"/>
<dbReference type="PANTHER" id="PTHR30273">
    <property type="entry name" value="PERIPLASMIC SIGNAL SENSOR AND SIGMA FACTOR ACTIVATOR FECR-RELATED"/>
    <property type="match status" value="1"/>
</dbReference>
<dbReference type="Gene3D" id="3.55.50.30">
    <property type="match status" value="1"/>
</dbReference>
<evidence type="ECO:0000259" key="2">
    <source>
        <dbReference type="Pfam" id="PF04773"/>
    </source>
</evidence>
<keyword evidence="5" id="KW-1185">Reference proteome</keyword>
<dbReference type="OrthoDB" id="1452822at2"/>
<keyword evidence="1" id="KW-1133">Transmembrane helix</keyword>
<dbReference type="Gene3D" id="2.60.120.1440">
    <property type="match status" value="1"/>
</dbReference>
<gene>
    <name evidence="4" type="ORF">FAM09_11855</name>
</gene>
<dbReference type="Proteomes" id="UP000306918">
    <property type="component" value="Unassembled WGS sequence"/>
</dbReference>
<feature type="domain" description="Protein FecR C-terminal" evidence="3">
    <location>
        <begin position="342"/>
        <end position="407"/>
    </location>
</feature>
<dbReference type="Pfam" id="PF16344">
    <property type="entry name" value="FecR_C"/>
    <property type="match status" value="1"/>
</dbReference>
<organism evidence="4 5">
    <name type="scientific">Niastella caeni</name>
    <dbReference type="NCBI Taxonomy" id="2569763"/>
    <lineage>
        <taxon>Bacteria</taxon>
        <taxon>Pseudomonadati</taxon>
        <taxon>Bacteroidota</taxon>
        <taxon>Chitinophagia</taxon>
        <taxon>Chitinophagales</taxon>
        <taxon>Chitinophagaceae</taxon>
        <taxon>Niastella</taxon>
    </lineage>
</organism>
<evidence type="ECO:0000256" key="1">
    <source>
        <dbReference type="SAM" id="Phobius"/>
    </source>
</evidence>
<proteinExistence type="predicted"/>
<dbReference type="InterPro" id="IPR006860">
    <property type="entry name" value="FecR"/>
</dbReference>
<accession>A0A4S8I0M1</accession>
<keyword evidence="1" id="KW-0472">Membrane</keyword>
<dbReference type="GO" id="GO:0016989">
    <property type="term" value="F:sigma factor antagonist activity"/>
    <property type="evidence" value="ECO:0007669"/>
    <property type="project" value="TreeGrafter"/>
</dbReference>
<dbReference type="RefSeq" id="WP_136577334.1">
    <property type="nucleotide sequence ID" value="NZ_STFF01000003.1"/>
</dbReference>